<evidence type="ECO:0000256" key="9">
    <source>
        <dbReference type="RuleBase" id="RU003682"/>
    </source>
</evidence>
<reference evidence="12" key="1">
    <citation type="journal article" date="2019" name="Curr. Biol.">
        <title>Genome Sequence of Striga asiatica Provides Insight into the Evolution of Plant Parasitism.</title>
        <authorList>
            <person name="Yoshida S."/>
            <person name="Kim S."/>
            <person name="Wafula E.K."/>
            <person name="Tanskanen J."/>
            <person name="Kim Y.M."/>
            <person name="Honaas L."/>
            <person name="Yang Z."/>
            <person name="Spallek T."/>
            <person name="Conn C.E."/>
            <person name="Ichihashi Y."/>
            <person name="Cheong K."/>
            <person name="Cui S."/>
            <person name="Der J.P."/>
            <person name="Gundlach H."/>
            <person name="Jiao Y."/>
            <person name="Hori C."/>
            <person name="Ishida J.K."/>
            <person name="Kasahara H."/>
            <person name="Kiba T."/>
            <person name="Kim M.S."/>
            <person name="Koo N."/>
            <person name="Laohavisit A."/>
            <person name="Lee Y.H."/>
            <person name="Lumba S."/>
            <person name="McCourt P."/>
            <person name="Mortimer J.C."/>
            <person name="Mutuku J.M."/>
            <person name="Nomura T."/>
            <person name="Sasaki-Sekimoto Y."/>
            <person name="Seto Y."/>
            <person name="Wang Y."/>
            <person name="Wakatake T."/>
            <person name="Sakakibara H."/>
            <person name="Demura T."/>
            <person name="Yamaguchi S."/>
            <person name="Yoneyama K."/>
            <person name="Manabe R.I."/>
            <person name="Nelson D.C."/>
            <person name="Schulman A.H."/>
            <person name="Timko M.P."/>
            <person name="dePamphilis C.W."/>
            <person name="Choi D."/>
            <person name="Shirasu K."/>
        </authorList>
    </citation>
    <scope>NUCLEOTIDE SEQUENCE [LARGE SCALE GENOMIC DNA]</scope>
    <source>
        <strain evidence="12">cv. UVA1</strain>
    </source>
</reference>
<evidence type="ECO:0000256" key="2">
    <source>
        <dbReference type="ARBA" id="ARBA00004496"/>
    </source>
</evidence>
<evidence type="ECO:0000256" key="1">
    <source>
        <dbReference type="ARBA" id="ARBA00004123"/>
    </source>
</evidence>
<dbReference type="GO" id="GO:0009805">
    <property type="term" value="P:coumarin biosynthetic process"/>
    <property type="evidence" value="ECO:0007669"/>
    <property type="project" value="UniProtKB-ARBA"/>
</dbReference>
<dbReference type="Pfam" id="PF03171">
    <property type="entry name" value="2OG-FeII_Oxy"/>
    <property type="match status" value="1"/>
</dbReference>
<comment type="similarity">
    <text evidence="3 9">Belongs to the iron/ascorbate-dependent oxidoreductase family.</text>
</comment>
<dbReference type="FunFam" id="2.60.120.330:FF:000015">
    <property type="entry name" value="Protein DMR6-LIKE OXYGENASE 1"/>
    <property type="match status" value="1"/>
</dbReference>
<dbReference type="InterPro" id="IPR027443">
    <property type="entry name" value="IPNS-like_sf"/>
</dbReference>
<keyword evidence="4" id="KW-0963">Cytoplasm</keyword>
<dbReference type="InterPro" id="IPR005123">
    <property type="entry name" value="Oxoglu/Fe-dep_dioxygenase_dom"/>
</dbReference>
<gene>
    <name evidence="11" type="ORF">STAS_28168</name>
</gene>
<keyword evidence="5 9" id="KW-0479">Metal-binding</keyword>
<dbReference type="GO" id="GO:0005737">
    <property type="term" value="C:cytoplasm"/>
    <property type="evidence" value="ECO:0007669"/>
    <property type="project" value="UniProtKB-SubCell"/>
</dbReference>
<dbReference type="PROSITE" id="PS51471">
    <property type="entry name" value="FE2OG_OXY"/>
    <property type="match status" value="1"/>
</dbReference>
<dbReference type="GO" id="GO:0046872">
    <property type="term" value="F:metal ion binding"/>
    <property type="evidence" value="ECO:0007669"/>
    <property type="project" value="UniProtKB-KW"/>
</dbReference>
<proteinExistence type="inferred from homology"/>
<evidence type="ECO:0000256" key="8">
    <source>
        <dbReference type="ARBA" id="ARBA00059922"/>
    </source>
</evidence>
<dbReference type="EMBL" id="BKCP01009404">
    <property type="protein sequence ID" value="GER50836.1"/>
    <property type="molecule type" value="Genomic_DNA"/>
</dbReference>
<evidence type="ECO:0000256" key="6">
    <source>
        <dbReference type="ARBA" id="ARBA00023004"/>
    </source>
</evidence>
<evidence type="ECO:0000313" key="12">
    <source>
        <dbReference type="Proteomes" id="UP000325081"/>
    </source>
</evidence>
<keyword evidence="9" id="KW-0560">Oxidoreductase</keyword>
<evidence type="ECO:0000256" key="3">
    <source>
        <dbReference type="ARBA" id="ARBA00008056"/>
    </source>
</evidence>
<comment type="function">
    <text evidence="8">Involved in the regulation of shoot development and salicylic acid (SA) homeostasis.</text>
</comment>
<comment type="caution">
    <text evidence="11">The sequence shown here is derived from an EMBL/GenBank/DDBJ whole genome shotgun (WGS) entry which is preliminary data.</text>
</comment>
<evidence type="ECO:0000313" key="11">
    <source>
        <dbReference type="EMBL" id="GER50836.1"/>
    </source>
</evidence>
<keyword evidence="12" id="KW-1185">Reference proteome</keyword>
<dbReference type="GO" id="GO:0005634">
    <property type="term" value="C:nucleus"/>
    <property type="evidence" value="ECO:0007669"/>
    <property type="project" value="UniProtKB-SubCell"/>
</dbReference>
<accession>A0A5A7R0G0</accession>
<evidence type="ECO:0000256" key="4">
    <source>
        <dbReference type="ARBA" id="ARBA00022490"/>
    </source>
</evidence>
<dbReference type="AlphaFoldDB" id="A0A5A7R0G0"/>
<keyword evidence="7" id="KW-0539">Nucleus</keyword>
<feature type="domain" description="Fe2OG dioxygenase" evidence="10">
    <location>
        <begin position="190"/>
        <end position="292"/>
    </location>
</feature>
<organism evidence="11 12">
    <name type="scientific">Striga asiatica</name>
    <name type="common">Asiatic witchweed</name>
    <name type="synonym">Buchnera asiatica</name>
    <dbReference type="NCBI Taxonomy" id="4170"/>
    <lineage>
        <taxon>Eukaryota</taxon>
        <taxon>Viridiplantae</taxon>
        <taxon>Streptophyta</taxon>
        <taxon>Embryophyta</taxon>
        <taxon>Tracheophyta</taxon>
        <taxon>Spermatophyta</taxon>
        <taxon>Magnoliopsida</taxon>
        <taxon>eudicotyledons</taxon>
        <taxon>Gunneridae</taxon>
        <taxon>Pentapetalae</taxon>
        <taxon>asterids</taxon>
        <taxon>lamiids</taxon>
        <taxon>Lamiales</taxon>
        <taxon>Orobanchaceae</taxon>
        <taxon>Buchnereae</taxon>
        <taxon>Striga</taxon>
    </lineage>
</organism>
<dbReference type="InterPro" id="IPR026992">
    <property type="entry name" value="DIOX_N"/>
</dbReference>
<dbReference type="Pfam" id="PF14226">
    <property type="entry name" value="DIOX_N"/>
    <property type="match status" value="1"/>
</dbReference>
<evidence type="ECO:0000256" key="5">
    <source>
        <dbReference type="ARBA" id="ARBA00022723"/>
    </source>
</evidence>
<dbReference type="Proteomes" id="UP000325081">
    <property type="component" value="Unassembled WGS sequence"/>
</dbReference>
<dbReference type="GO" id="GO:0002238">
    <property type="term" value="P:response to molecule of fungal origin"/>
    <property type="evidence" value="ECO:0007669"/>
    <property type="project" value="UniProtKB-ARBA"/>
</dbReference>
<sequence>MASYDQSSGPSHIGEMVESYKVSPQDRAQKHKEMACVPLIDLDGLCDPSRRPIVVEEIANACRLYGFFQVINHGIREPILNEALSVATDFFNLPTQDKARLMSNNVYEPVRYCTTIKDGLDPIQYRRNFLKHYANPLHDWIKLWPNNPSDYRQKMGDYAKAMQELYVKIMEAITESLGLGSSYLSTELNQGMQVMAINCYPPCPEPERLSLGLPPHSDYTCLTILHQDSFGLEILGFEDEAWKGIPVIPGALQVNVGDHLEILSNGRYKSVVHRAILNSGKQRISIASLHSLGMDVKIGVAKELVDEHHPSEYKESSFRDFLDFISRNDLGKGCSYHDTIKI</sequence>
<dbReference type="OrthoDB" id="627829at2759"/>
<comment type="subcellular location">
    <subcellularLocation>
        <location evidence="2">Cytoplasm</location>
    </subcellularLocation>
    <subcellularLocation>
        <location evidence="1">Nucleus</location>
    </subcellularLocation>
</comment>
<evidence type="ECO:0000256" key="7">
    <source>
        <dbReference type="ARBA" id="ARBA00023242"/>
    </source>
</evidence>
<dbReference type="InterPro" id="IPR050295">
    <property type="entry name" value="Plant_2OG-oxidoreductases"/>
</dbReference>
<dbReference type="InterPro" id="IPR044861">
    <property type="entry name" value="IPNS-like_FE2OG_OXY"/>
</dbReference>
<dbReference type="SUPFAM" id="SSF51197">
    <property type="entry name" value="Clavaminate synthase-like"/>
    <property type="match status" value="1"/>
</dbReference>
<dbReference type="Gene3D" id="2.60.120.330">
    <property type="entry name" value="B-lactam Antibiotic, Isopenicillin N Synthase, Chain"/>
    <property type="match status" value="1"/>
</dbReference>
<name>A0A5A7R0G0_STRAF</name>
<dbReference type="GO" id="GO:0016706">
    <property type="term" value="F:2-oxoglutarate-dependent dioxygenase activity"/>
    <property type="evidence" value="ECO:0007669"/>
    <property type="project" value="UniProtKB-ARBA"/>
</dbReference>
<keyword evidence="6 9" id="KW-0408">Iron</keyword>
<evidence type="ECO:0000259" key="10">
    <source>
        <dbReference type="PROSITE" id="PS51471"/>
    </source>
</evidence>
<dbReference type="PANTHER" id="PTHR47991">
    <property type="entry name" value="OXOGLUTARATE/IRON-DEPENDENT DIOXYGENASE"/>
    <property type="match status" value="1"/>
</dbReference>
<protein>
    <submittedName>
        <fullName evidence="11">2-oxoglutarate (2OG) and Fe(II)-dependent oxygenase superfamily protein</fullName>
    </submittedName>
</protein>